<proteinExistence type="predicted"/>
<organism evidence="2 3">
    <name type="scientific">Microbulbifer spongiae</name>
    <dbReference type="NCBI Taxonomy" id="2944933"/>
    <lineage>
        <taxon>Bacteria</taxon>
        <taxon>Pseudomonadati</taxon>
        <taxon>Pseudomonadota</taxon>
        <taxon>Gammaproteobacteria</taxon>
        <taxon>Cellvibrionales</taxon>
        <taxon>Microbulbiferaceae</taxon>
        <taxon>Microbulbifer</taxon>
    </lineage>
</organism>
<protein>
    <recommendedName>
        <fullName evidence="4">DUF4304 domain-containing protein</fullName>
    </recommendedName>
</protein>
<keyword evidence="1" id="KW-0812">Transmembrane</keyword>
<reference evidence="2 3" key="1">
    <citation type="submission" date="2022-05" db="EMBL/GenBank/DDBJ databases">
        <title>Microbulbifer sp. nov., isolated from sponge.</title>
        <authorList>
            <person name="Gao L."/>
        </authorList>
    </citation>
    <scope>NUCLEOTIDE SEQUENCE [LARGE SCALE GENOMIC DNA]</scope>
    <source>
        <strain evidence="2 3">MI-G</strain>
    </source>
</reference>
<feature type="transmembrane region" description="Helical" evidence="1">
    <location>
        <begin position="12"/>
        <end position="34"/>
    </location>
</feature>
<sequence length="174" mass="19799">MGNVNGTIGGVVLMIFTISLIFVVALLITIVWFLKEALKGPKRALEQLHRPISDLLSRGFNGGFLIIEHSKTGKFIQFSKYKKSKDNFGIELAFPKANWSKSYYSRVKNICEKYNLNIREDFSTGEGDLTFLFADFNKDVDSAFEFSKTVFKDIFKINKTDKVHVRLRNAKATA</sequence>
<dbReference type="Proteomes" id="UP001321520">
    <property type="component" value="Chromosome"/>
</dbReference>
<evidence type="ECO:0000256" key="1">
    <source>
        <dbReference type="SAM" id="Phobius"/>
    </source>
</evidence>
<accession>A0ABY9EEL6</accession>
<evidence type="ECO:0000313" key="3">
    <source>
        <dbReference type="Proteomes" id="UP001321520"/>
    </source>
</evidence>
<keyword evidence="3" id="KW-1185">Reference proteome</keyword>
<gene>
    <name evidence="2" type="ORF">M8T91_04020</name>
</gene>
<keyword evidence="1" id="KW-1133">Transmembrane helix</keyword>
<evidence type="ECO:0008006" key="4">
    <source>
        <dbReference type="Google" id="ProtNLM"/>
    </source>
</evidence>
<keyword evidence="1" id="KW-0472">Membrane</keyword>
<name>A0ABY9EEL6_9GAMM</name>
<dbReference type="RefSeq" id="WP_301417052.1">
    <property type="nucleotide sequence ID" value="NZ_CP098023.1"/>
</dbReference>
<evidence type="ECO:0000313" key="2">
    <source>
        <dbReference type="EMBL" id="WKD50602.1"/>
    </source>
</evidence>
<dbReference type="EMBL" id="CP098023">
    <property type="protein sequence ID" value="WKD50602.1"/>
    <property type="molecule type" value="Genomic_DNA"/>
</dbReference>